<dbReference type="InterPro" id="IPR022893">
    <property type="entry name" value="Shikimate_DH_fam"/>
</dbReference>
<dbReference type="GO" id="GO:0008652">
    <property type="term" value="P:amino acid biosynthetic process"/>
    <property type="evidence" value="ECO:0007669"/>
    <property type="project" value="UniProtKB-KW"/>
</dbReference>
<dbReference type="InterPro" id="IPR036291">
    <property type="entry name" value="NAD(P)-bd_dom_sf"/>
</dbReference>
<evidence type="ECO:0000256" key="6">
    <source>
        <dbReference type="ARBA" id="ARBA00023141"/>
    </source>
</evidence>
<keyword evidence="5 8" id="KW-0560">Oxidoreductase</keyword>
<accession>A0A2U9SAV4</accession>
<dbReference type="GO" id="GO:0004764">
    <property type="term" value="F:shikimate 3-dehydrogenase (NADP+) activity"/>
    <property type="evidence" value="ECO:0007669"/>
    <property type="project" value="UniProtKB-UniRule"/>
</dbReference>
<comment type="function">
    <text evidence="8">Involved in the biosynthesis of the chorismate, which leads to the biosynthesis of aromatic amino acids. Catalyzes the reversible NADPH linked reduction of 3-dehydroshikimate (DHSA) to yield shikimate (SA).</text>
</comment>
<dbReference type="InterPro" id="IPR046346">
    <property type="entry name" value="Aminoacid_DH-like_N_sf"/>
</dbReference>
<dbReference type="Proteomes" id="UP000249605">
    <property type="component" value="Chromosome"/>
</dbReference>
<name>A0A2U9SAV4_9PROT</name>
<feature type="binding site" evidence="8">
    <location>
        <position position="97"/>
    </location>
    <ligand>
        <name>NADP(+)</name>
        <dbReference type="ChEBI" id="CHEBI:58349"/>
    </ligand>
</feature>
<evidence type="ECO:0000256" key="4">
    <source>
        <dbReference type="ARBA" id="ARBA00022857"/>
    </source>
</evidence>
<feature type="binding site" evidence="8">
    <location>
        <position position="81"/>
    </location>
    <ligand>
        <name>shikimate</name>
        <dbReference type="ChEBI" id="CHEBI:36208"/>
    </ligand>
</feature>
<keyword evidence="6 8" id="KW-0057">Aromatic amino acid biosynthesis</keyword>
<proteinExistence type="inferred from homology"/>
<comment type="subunit">
    <text evidence="8">Homodimer.</text>
</comment>
<dbReference type="KEGG" id="azm:DM194_11715"/>
<evidence type="ECO:0000256" key="1">
    <source>
        <dbReference type="ARBA" id="ARBA00004871"/>
    </source>
</evidence>
<dbReference type="SUPFAM" id="SSF53223">
    <property type="entry name" value="Aminoacid dehydrogenase-like, N-terminal domain"/>
    <property type="match status" value="1"/>
</dbReference>
<dbReference type="EC" id="1.1.1.25" evidence="2 8"/>
<evidence type="ECO:0000259" key="9">
    <source>
        <dbReference type="Pfam" id="PF01488"/>
    </source>
</evidence>
<keyword evidence="12" id="KW-1185">Reference proteome</keyword>
<reference evidence="11 12" key="1">
    <citation type="journal article" date="2019" name="Int. J. Syst. Evol. Microbiol.">
        <title>Azospirillum ramasamyi sp. nov., a novel diazotrophic bacterium isolated from fermented bovine products.</title>
        <authorList>
            <person name="Anandham R."/>
            <person name="Heo J."/>
            <person name="Krishnamoorthy R."/>
            <person name="SenthilKumar M."/>
            <person name="Gopal N.O."/>
            <person name="Kim S.J."/>
            <person name="Kwon S.W."/>
        </authorList>
    </citation>
    <scope>NUCLEOTIDE SEQUENCE [LARGE SCALE GENOMIC DNA]</scope>
    <source>
        <strain evidence="11 12">M2T2B2</strain>
    </source>
</reference>
<dbReference type="GO" id="GO:0009423">
    <property type="term" value="P:chorismate biosynthetic process"/>
    <property type="evidence" value="ECO:0007669"/>
    <property type="project" value="UniProtKB-UniRule"/>
</dbReference>
<evidence type="ECO:0000256" key="2">
    <source>
        <dbReference type="ARBA" id="ARBA00012962"/>
    </source>
</evidence>
<dbReference type="EMBL" id="CP029829">
    <property type="protein sequence ID" value="AWU94869.1"/>
    <property type="molecule type" value="Genomic_DNA"/>
</dbReference>
<dbReference type="Pfam" id="PF01488">
    <property type="entry name" value="Shikimate_DH"/>
    <property type="match status" value="1"/>
</dbReference>
<dbReference type="PANTHER" id="PTHR21089:SF1">
    <property type="entry name" value="BIFUNCTIONAL 3-DEHYDROQUINATE DEHYDRATASE_SHIKIMATE DEHYDROGENASE, CHLOROPLASTIC"/>
    <property type="match status" value="1"/>
</dbReference>
<dbReference type="UniPathway" id="UPA00053">
    <property type="reaction ID" value="UER00087"/>
</dbReference>
<evidence type="ECO:0000313" key="12">
    <source>
        <dbReference type="Proteomes" id="UP000249605"/>
    </source>
</evidence>
<sequence length="298" mass="31204">MTAVQLHKDGAHKDGALSGKAKIAGVMGWPISHSRSPRLHGFWLWQYGIDGAYVPLAVAPERAEQAIRALPALGFRGCNVTVPLKEIAFRTVDRLDEAARRMGAVNTIVVAEDGALEGGNTDGFGFLENLRAEQPEWTAESGPATVVGAGGAARAVVVALLDAGTPEVRLVNRTRARAEELAADLAAVGLDGGVSVVDWLSRETALDGAALLVNTTTQGMTGQPALDLPLSALPVSAVVNDIVYVPLETPLLAEARARGNPVAGGVGMLLHQARPGFKAWFGVEPQVTAELTRFVLEG</sequence>
<evidence type="ECO:0000256" key="5">
    <source>
        <dbReference type="ARBA" id="ARBA00023002"/>
    </source>
</evidence>
<feature type="binding site" evidence="8">
    <location>
        <position position="122"/>
    </location>
    <ligand>
        <name>shikimate</name>
        <dbReference type="ChEBI" id="CHEBI:36208"/>
    </ligand>
</feature>
<feature type="binding site" evidence="8">
    <location>
        <begin position="148"/>
        <end position="152"/>
    </location>
    <ligand>
        <name>NADP(+)</name>
        <dbReference type="ChEBI" id="CHEBI:58349"/>
    </ligand>
</feature>
<dbReference type="GO" id="GO:0019632">
    <property type="term" value="P:shikimate metabolic process"/>
    <property type="evidence" value="ECO:0007669"/>
    <property type="project" value="InterPro"/>
</dbReference>
<dbReference type="CDD" id="cd01065">
    <property type="entry name" value="NAD_bind_Shikimate_DH"/>
    <property type="match status" value="1"/>
</dbReference>
<dbReference type="InterPro" id="IPR011342">
    <property type="entry name" value="Shikimate_DH"/>
</dbReference>
<feature type="binding site" evidence="8">
    <location>
        <position position="242"/>
    </location>
    <ligand>
        <name>NADP(+)</name>
        <dbReference type="ChEBI" id="CHEBI:58349"/>
    </ligand>
</feature>
<keyword evidence="3 8" id="KW-0028">Amino-acid biosynthesis</keyword>
<dbReference type="OrthoDB" id="9792692at2"/>
<dbReference type="RefSeq" id="WP_111067471.1">
    <property type="nucleotide sequence ID" value="NZ_CP029829.1"/>
</dbReference>
<evidence type="ECO:0000259" key="10">
    <source>
        <dbReference type="Pfam" id="PF08501"/>
    </source>
</evidence>
<feature type="domain" description="Quinate/shikimate 5-dehydrogenase/glutamyl-tRNA reductase" evidence="9">
    <location>
        <begin position="143"/>
        <end position="187"/>
    </location>
</feature>
<feature type="binding site" evidence="8">
    <location>
        <begin position="34"/>
        <end position="36"/>
    </location>
    <ligand>
        <name>shikimate</name>
        <dbReference type="ChEBI" id="CHEBI:36208"/>
    </ligand>
</feature>
<dbReference type="GO" id="GO:0005829">
    <property type="term" value="C:cytosol"/>
    <property type="evidence" value="ECO:0007669"/>
    <property type="project" value="TreeGrafter"/>
</dbReference>
<organism evidence="11 12">
    <name type="scientific">Azospirillum ramasamyi</name>
    <dbReference type="NCBI Taxonomy" id="682998"/>
    <lineage>
        <taxon>Bacteria</taxon>
        <taxon>Pseudomonadati</taxon>
        <taxon>Pseudomonadota</taxon>
        <taxon>Alphaproteobacteria</taxon>
        <taxon>Rhodospirillales</taxon>
        <taxon>Azospirillaceae</taxon>
        <taxon>Azospirillum</taxon>
    </lineage>
</organism>
<feature type="binding site" evidence="8">
    <location>
        <position position="272"/>
    </location>
    <ligand>
        <name>shikimate</name>
        <dbReference type="ChEBI" id="CHEBI:36208"/>
    </ligand>
</feature>
<dbReference type="SUPFAM" id="SSF51735">
    <property type="entry name" value="NAD(P)-binding Rossmann-fold domains"/>
    <property type="match status" value="1"/>
</dbReference>
<keyword evidence="4 8" id="KW-0521">NADP</keyword>
<feature type="binding site" evidence="8">
    <location>
        <begin position="172"/>
        <end position="177"/>
    </location>
    <ligand>
        <name>NADP(+)</name>
        <dbReference type="ChEBI" id="CHEBI:58349"/>
    </ligand>
</feature>
<feature type="active site" description="Proton acceptor" evidence="8">
    <location>
        <position position="85"/>
    </location>
</feature>
<evidence type="ECO:0000256" key="8">
    <source>
        <dbReference type="HAMAP-Rule" id="MF_00222"/>
    </source>
</evidence>
<feature type="binding site" evidence="8">
    <location>
        <position position="106"/>
    </location>
    <ligand>
        <name>shikimate</name>
        <dbReference type="ChEBI" id="CHEBI:36208"/>
    </ligand>
</feature>
<dbReference type="Gene3D" id="3.40.50.720">
    <property type="entry name" value="NAD(P)-binding Rossmann-like Domain"/>
    <property type="match status" value="1"/>
</dbReference>
<dbReference type="Pfam" id="PF08501">
    <property type="entry name" value="Shikimate_dh_N"/>
    <property type="match status" value="1"/>
</dbReference>
<evidence type="ECO:0000256" key="7">
    <source>
        <dbReference type="ARBA" id="ARBA00049442"/>
    </source>
</evidence>
<dbReference type="NCBIfam" id="NF001312">
    <property type="entry name" value="PRK00258.1-4"/>
    <property type="match status" value="1"/>
</dbReference>
<gene>
    <name evidence="8" type="primary">aroE</name>
    <name evidence="11" type="ORF">DM194_11715</name>
</gene>
<evidence type="ECO:0000313" key="11">
    <source>
        <dbReference type="EMBL" id="AWU94869.1"/>
    </source>
</evidence>
<dbReference type="PANTHER" id="PTHR21089">
    <property type="entry name" value="SHIKIMATE DEHYDROGENASE"/>
    <property type="match status" value="1"/>
</dbReference>
<dbReference type="InterPro" id="IPR013708">
    <property type="entry name" value="Shikimate_DH-bd_N"/>
</dbReference>
<dbReference type="GO" id="GO:0050661">
    <property type="term" value="F:NADP binding"/>
    <property type="evidence" value="ECO:0007669"/>
    <property type="project" value="InterPro"/>
</dbReference>
<comment type="catalytic activity">
    <reaction evidence="7 8">
        <text>shikimate + NADP(+) = 3-dehydroshikimate + NADPH + H(+)</text>
        <dbReference type="Rhea" id="RHEA:17737"/>
        <dbReference type="ChEBI" id="CHEBI:15378"/>
        <dbReference type="ChEBI" id="CHEBI:16630"/>
        <dbReference type="ChEBI" id="CHEBI:36208"/>
        <dbReference type="ChEBI" id="CHEBI:57783"/>
        <dbReference type="ChEBI" id="CHEBI:58349"/>
        <dbReference type="EC" id="1.1.1.25"/>
    </reaction>
</comment>
<comment type="pathway">
    <text evidence="1 8">Metabolic intermediate biosynthesis; chorismate biosynthesis; chorismate from D-erythrose 4-phosphate and phosphoenolpyruvate: step 4/7.</text>
</comment>
<dbReference type="InterPro" id="IPR006151">
    <property type="entry name" value="Shikm_DH/Glu-tRNA_Rdtase"/>
</dbReference>
<evidence type="ECO:0000256" key="3">
    <source>
        <dbReference type="ARBA" id="ARBA00022605"/>
    </source>
</evidence>
<feature type="binding site" evidence="8">
    <location>
        <position position="244"/>
    </location>
    <ligand>
        <name>shikimate</name>
        <dbReference type="ChEBI" id="CHEBI:36208"/>
    </ligand>
</feature>
<dbReference type="AlphaFoldDB" id="A0A2U9SAV4"/>
<feature type="domain" description="Shikimate dehydrogenase substrate binding N-terminal" evidence="10">
    <location>
        <begin position="26"/>
        <end position="108"/>
    </location>
</feature>
<dbReference type="GO" id="GO:0009073">
    <property type="term" value="P:aromatic amino acid family biosynthetic process"/>
    <property type="evidence" value="ECO:0007669"/>
    <property type="project" value="UniProtKB-KW"/>
</dbReference>
<dbReference type="HAMAP" id="MF_00222">
    <property type="entry name" value="Shikimate_DH_AroE"/>
    <property type="match status" value="1"/>
</dbReference>
<feature type="binding site" evidence="8">
    <location>
        <position position="265"/>
    </location>
    <ligand>
        <name>NADP(+)</name>
        <dbReference type="ChEBI" id="CHEBI:58349"/>
    </ligand>
</feature>
<dbReference type="Gene3D" id="3.40.50.10860">
    <property type="entry name" value="Leucine Dehydrogenase, chain A, domain 1"/>
    <property type="match status" value="1"/>
</dbReference>
<dbReference type="NCBIfam" id="TIGR00507">
    <property type="entry name" value="aroE"/>
    <property type="match status" value="1"/>
</dbReference>
<protein>
    <recommendedName>
        <fullName evidence="2 8">Shikimate dehydrogenase (NADP(+))</fullName>
        <shortName evidence="8">SDH</shortName>
        <ecNumber evidence="2 8">1.1.1.25</ecNumber>
    </recommendedName>
</protein>
<comment type="similarity">
    <text evidence="8">Belongs to the shikimate dehydrogenase family.</text>
</comment>